<dbReference type="SMART" id="SM00155">
    <property type="entry name" value="PLDc"/>
    <property type="match status" value="2"/>
</dbReference>
<name>A0AAV9PSD1_9PEZI</name>
<dbReference type="GO" id="GO:0003824">
    <property type="term" value="F:catalytic activity"/>
    <property type="evidence" value="ECO:0007669"/>
    <property type="project" value="InterPro"/>
</dbReference>
<evidence type="ECO:0000313" key="3">
    <source>
        <dbReference type="Proteomes" id="UP001345827"/>
    </source>
</evidence>
<organism evidence="2 3">
    <name type="scientific">Vermiconidia calcicola</name>
    <dbReference type="NCBI Taxonomy" id="1690605"/>
    <lineage>
        <taxon>Eukaryota</taxon>
        <taxon>Fungi</taxon>
        <taxon>Dikarya</taxon>
        <taxon>Ascomycota</taxon>
        <taxon>Pezizomycotina</taxon>
        <taxon>Dothideomycetes</taxon>
        <taxon>Dothideomycetidae</taxon>
        <taxon>Mycosphaerellales</taxon>
        <taxon>Extremaceae</taxon>
        <taxon>Vermiconidia</taxon>
    </lineage>
</organism>
<dbReference type="InterPro" id="IPR001736">
    <property type="entry name" value="PLipase_D/transphosphatidylase"/>
</dbReference>
<accession>A0AAV9PSD1</accession>
<dbReference type="EMBL" id="JAXLQG010000026">
    <property type="protein sequence ID" value="KAK5528390.1"/>
    <property type="molecule type" value="Genomic_DNA"/>
</dbReference>
<dbReference type="Gene3D" id="3.30.870.10">
    <property type="entry name" value="Endonuclease Chain A"/>
    <property type="match status" value="2"/>
</dbReference>
<proteinExistence type="predicted"/>
<dbReference type="PANTHER" id="PTHR21248:SF22">
    <property type="entry name" value="PHOSPHOLIPASE D"/>
    <property type="match status" value="1"/>
</dbReference>
<gene>
    <name evidence="2" type="ORF">LTR25_010389</name>
</gene>
<evidence type="ECO:0000259" key="1">
    <source>
        <dbReference type="PROSITE" id="PS50035"/>
    </source>
</evidence>
<feature type="domain" description="PLD phosphodiesterase" evidence="1">
    <location>
        <begin position="598"/>
        <end position="625"/>
    </location>
</feature>
<feature type="domain" description="PLD phosphodiesterase" evidence="1">
    <location>
        <begin position="263"/>
        <end position="290"/>
    </location>
</feature>
<dbReference type="PANTHER" id="PTHR21248">
    <property type="entry name" value="CARDIOLIPIN SYNTHASE"/>
    <property type="match status" value="1"/>
</dbReference>
<dbReference type="AlphaFoldDB" id="A0AAV9PSD1"/>
<dbReference type="Proteomes" id="UP001345827">
    <property type="component" value="Unassembled WGS sequence"/>
</dbReference>
<evidence type="ECO:0000313" key="2">
    <source>
        <dbReference type="EMBL" id="KAK5528390.1"/>
    </source>
</evidence>
<reference evidence="2 3" key="1">
    <citation type="submission" date="2023-06" db="EMBL/GenBank/DDBJ databases">
        <title>Black Yeasts Isolated from many extreme environments.</title>
        <authorList>
            <person name="Coleine C."/>
            <person name="Stajich J.E."/>
            <person name="Selbmann L."/>
        </authorList>
    </citation>
    <scope>NUCLEOTIDE SEQUENCE [LARGE SCALE GENOMIC DNA]</scope>
    <source>
        <strain evidence="2 3">CCFEE 5887</strain>
    </source>
</reference>
<dbReference type="PROSITE" id="PS50035">
    <property type="entry name" value="PLD"/>
    <property type="match status" value="2"/>
</dbReference>
<keyword evidence="3" id="KW-1185">Reference proteome</keyword>
<protein>
    <recommendedName>
        <fullName evidence="1">PLD phosphodiesterase domain-containing protein</fullName>
    </recommendedName>
</protein>
<dbReference type="SUPFAM" id="SSF56024">
    <property type="entry name" value="Phospholipase D/nuclease"/>
    <property type="match status" value="2"/>
</dbReference>
<sequence length="659" mass="73507">MAPTLKELNDFLSALDPQNFLQGVSFHLDANNQLGFRPSDPFDFYVATPYGNWNNYPNGLPEPNVVASAISKALDIGLQSPNVSSQNGQKYIFIDFLNLSRWDTQFWTNDGDNGILGTLRFFVNRLPSDVTPVIRLLSGEPGLNINNWNDDNYQDGWKRFQQNFWNQGAGSAFTHPKAQLYIGWYNPDFKKATPMLGGADGALDLPGWIDVLIEQLKKYLEVEITRYPRLEKPLEKLLEKYFPDLKIIAQKAYDYVQANGLPAVSWNHAKMIVVNGTTLTTGGANYWDDYGDGTNQVFDAIMKVQGDAALEGHKFADGFWSYLNAIPGRDDSSMSWTIKLATPVPTGPGNFTKSTNTPLFINTTQSAQNTGPVTTLTVGKTGDKLPTYRYPLLTLDLIRDGLYTALWLYLQQKLPAAQALWPVAVSALADTELQPVMAQYKTSPVVWASKSARLHAISSATSHIYVCQQVLVDGFLVHNSQVNEFQGYLQSRFGIKWDETIWPWDLLAALCTGLSTIVHNYPDDVEKSVYILLTTGSATGGYGDSMKFTDLIANLKVMLLALNGENLLPHPLKETDDAYVDKLLANRVQGRRIMGNDSNLKAHNKVVCVDRTLLYVGSDNAYPQYNEQHGLWIEEQANIDAWFSGYFDTAWQKAVAAAD</sequence>
<comment type="caution">
    <text evidence="2">The sequence shown here is derived from an EMBL/GenBank/DDBJ whole genome shotgun (WGS) entry which is preliminary data.</text>
</comment>